<dbReference type="STRING" id="1123237.Salmuc_05103"/>
<proteinExistence type="predicted"/>
<protein>
    <submittedName>
        <fullName evidence="4">Protoporphyrinogen IX oxidase, oxygen-independent, HemG</fullName>
    </submittedName>
</protein>
<gene>
    <name evidence="4" type="ORF">Salmuc_05103</name>
</gene>
<evidence type="ECO:0000313" key="5">
    <source>
        <dbReference type="Proteomes" id="UP000015347"/>
    </source>
</evidence>
<sequence>MRILVAYATTEGQTRKIARFAADRLVAAGHTVELLNAEDAGGVEIARFDAAVLAGSVHAGSVQEALIDLANAGGRALAERPTLYLQVSLCAAGKDDDEWEDLHRIADRTVEEFGWTPSRIAHVAGAFRFSEYDFFKTIAMRWIASQHGERVRRGEDREYTDWDELGRVLDDWLADAGAGTGAAAATG</sequence>
<organism evidence="4 5">
    <name type="scientific">Salipiger mucosus DSM 16094</name>
    <dbReference type="NCBI Taxonomy" id="1123237"/>
    <lineage>
        <taxon>Bacteria</taxon>
        <taxon>Pseudomonadati</taxon>
        <taxon>Pseudomonadota</taxon>
        <taxon>Alphaproteobacteria</taxon>
        <taxon>Rhodobacterales</taxon>
        <taxon>Roseobacteraceae</taxon>
        <taxon>Salipiger</taxon>
    </lineage>
</organism>
<accession>S9QP35</accession>
<keyword evidence="2" id="KW-0288">FMN</keyword>
<evidence type="ECO:0000313" key="4">
    <source>
        <dbReference type="EMBL" id="EPX81437.1"/>
    </source>
</evidence>
<dbReference type="InterPro" id="IPR029039">
    <property type="entry name" value="Flavoprotein-like_sf"/>
</dbReference>
<dbReference type="PANTHER" id="PTHR38030:SF2">
    <property type="entry name" value="PROTOPORPHYRINOGEN IX DEHYDROGENASE [QUINONE]"/>
    <property type="match status" value="1"/>
</dbReference>
<comment type="caution">
    <text evidence="4">The sequence shown here is derived from an EMBL/GenBank/DDBJ whole genome shotgun (WGS) entry which is preliminary data.</text>
</comment>
<dbReference type="eggNOG" id="COG4635">
    <property type="taxonomic scope" value="Bacteria"/>
</dbReference>
<evidence type="ECO:0000256" key="2">
    <source>
        <dbReference type="ARBA" id="ARBA00022643"/>
    </source>
</evidence>
<dbReference type="InterPro" id="IPR008254">
    <property type="entry name" value="Flavodoxin/NO_synth"/>
</dbReference>
<dbReference type="GO" id="GO:0006783">
    <property type="term" value="P:heme biosynthetic process"/>
    <property type="evidence" value="ECO:0007669"/>
    <property type="project" value="TreeGrafter"/>
</dbReference>
<dbReference type="PROSITE" id="PS50902">
    <property type="entry name" value="FLAVODOXIN_LIKE"/>
    <property type="match status" value="1"/>
</dbReference>
<dbReference type="RefSeq" id="WP_020042262.1">
    <property type="nucleotide sequence ID" value="NZ_KE557277.1"/>
</dbReference>
<dbReference type="GO" id="GO:0010181">
    <property type="term" value="F:FMN binding"/>
    <property type="evidence" value="ECO:0007669"/>
    <property type="project" value="InterPro"/>
</dbReference>
<keyword evidence="5" id="KW-1185">Reference proteome</keyword>
<dbReference type="HOGENOM" id="CLU_094839_0_0_5"/>
<name>S9QP35_9RHOB</name>
<feature type="domain" description="Flavodoxin-like" evidence="3">
    <location>
        <begin position="3"/>
        <end position="187"/>
    </location>
</feature>
<dbReference type="AlphaFoldDB" id="S9QP35"/>
<dbReference type="Pfam" id="PF12724">
    <property type="entry name" value="Flavodoxin_5"/>
    <property type="match status" value="1"/>
</dbReference>
<dbReference type="Proteomes" id="UP000015347">
    <property type="component" value="Unassembled WGS sequence"/>
</dbReference>
<reference evidence="5" key="1">
    <citation type="journal article" date="2014" name="Stand. Genomic Sci.">
        <title>Genome sequence of the exopolysaccharide-producing Salipiger mucosus type strain (DSM 16094(T)), a moderately halophilic member of the Roseobacter clade.</title>
        <authorList>
            <person name="Riedel T."/>
            <person name="Spring S."/>
            <person name="Fiebig A."/>
            <person name="Petersen J."/>
            <person name="Kyrpides N.C."/>
            <person name="Goker M."/>
            <person name="Klenk H.P."/>
        </authorList>
    </citation>
    <scope>NUCLEOTIDE SEQUENCE [LARGE SCALE GENOMIC DNA]</scope>
    <source>
        <strain evidence="5">DSM 16094</strain>
    </source>
</reference>
<dbReference type="Gene3D" id="3.40.50.360">
    <property type="match status" value="1"/>
</dbReference>
<dbReference type="InterPro" id="IPR026816">
    <property type="entry name" value="Flavodoxin_dom"/>
</dbReference>
<dbReference type="SUPFAM" id="SSF52218">
    <property type="entry name" value="Flavoproteins"/>
    <property type="match status" value="1"/>
</dbReference>
<dbReference type="InterPro" id="IPR052200">
    <property type="entry name" value="Protoporphyrinogen_IX_DH"/>
</dbReference>
<dbReference type="GO" id="GO:0070819">
    <property type="term" value="F:menaquinone-dependent protoporphyrinogen oxidase activity"/>
    <property type="evidence" value="ECO:0007669"/>
    <property type="project" value="TreeGrafter"/>
</dbReference>
<keyword evidence="1" id="KW-0285">Flavoprotein</keyword>
<dbReference type="EMBL" id="APVH01000031">
    <property type="protein sequence ID" value="EPX81437.1"/>
    <property type="molecule type" value="Genomic_DNA"/>
</dbReference>
<evidence type="ECO:0000259" key="3">
    <source>
        <dbReference type="PROSITE" id="PS50902"/>
    </source>
</evidence>
<dbReference type="PANTHER" id="PTHR38030">
    <property type="entry name" value="PROTOPORPHYRINOGEN IX DEHYDROGENASE [MENAQUINONE]"/>
    <property type="match status" value="1"/>
</dbReference>
<dbReference type="OrthoDB" id="9795729at2"/>
<evidence type="ECO:0000256" key="1">
    <source>
        <dbReference type="ARBA" id="ARBA00022630"/>
    </source>
</evidence>